<name>A0A1D1VXB3_RAMVA</name>
<dbReference type="GO" id="GO:0003677">
    <property type="term" value="F:DNA binding"/>
    <property type="evidence" value="ECO:0007669"/>
    <property type="project" value="UniProtKB-KW"/>
</dbReference>
<dbReference type="InterPro" id="IPR003196">
    <property type="entry name" value="TFIIF_beta"/>
</dbReference>
<proteinExistence type="inferred from homology"/>
<dbReference type="InterPro" id="IPR036390">
    <property type="entry name" value="WH_DNA-bd_sf"/>
</dbReference>
<evidence type="ECO:0000256" key="1">
    <source>
        <dbReference type="ARBA" id="ARBA00004123"/>
    </source>
</evidence>
<dbReference type="OrthoDB" id="26094at2759"/>
<feature type="domain" description="TFIIF beta subunit HTH" evidence="10">
    <location>
        <begin position="191"/>
        <end position="254"/>
    </location>
</feature>
<dbReference type="Pfam" id="PF02270">
    <property type="entry name" value="TFIIF_beta"/>
    <property type="match status" value="1"/>
</dbReference>
<gene>
    <name evidence="12" type="primary">RvY_16115-1</name>
    <name evidence="12" type="synonym">RvY_16115.1</name>
    <name evidence="12" type="ORF">RvY_16115</name>
</gene>
<dbReference type="Pfam" id="PF17683">
    <property type="entry name" value="TFIIF_beta_N"/>
    <property type="match status" value="1"/>
</dbReference>
<evidence type="ECO:0000256" key="9">
    <source>
        <dbReference type="SAM" id="MobiDB-lite"/>
    </source>
</evidence>
<evidence type="ECO:0000256" key="4">
    <source>
        <dbReference type="ARBA" id="ARBA00023015"/>
    </source>
</evidence>
<reference evidence="12 13" key="1">
    <citation type="journal article" date="2016" name="Nat. Commun.">
        <title>Extremotolerant tardigrade genome and improved radiotolerance of human cultured cells by tardigrade-unique protein.</title>
        <authorList>
            <person name="Hashimoto T."/>
            <person name="Horikawa D.D."/>
            <person name="Saito Y."/>
            <person name="Kuwahara H."/>
            <person name="Kozuka-Hata H."/>
            <person name="Shin-I T."/>
            <person name="Minakuchi Y."/>
            <person name="Ohishi K."/>
            <person name="Motoyama A."/>
            <person name="Aizu T."/>
            <person name="Enomoto A."/>
            <person name="Kondo K."/>
            <person name="Tanaka S."/>
            <person name="Hara Y."/>
            <person name="Koshikawa S."/>
            <person name="Sagara H."/>
            <person name="Miura T."/>
            <person name="Yokobori S."/>
            <person name="Miyagawa K."/>
            <person name="Suzuki Y."/>
            <person name="Kubo T."/>
            <person name="Oyama M."/>
            <person name="Kohara Y."/>
            <person name="Fujiyama A."/>
            <person name="Arakawa K."/>
            <person name="Katayama T."/>
            <person name="Toyoda A."/>
            <person name="Kunieda T."/>
        </authorList>
    </citation>
    <scope>NUCLEOTIDE SEQUENCE [LARGE SCALE GENOMIC DNA]</scope>
    <source>
        <strain evidence="12 13">YOKOZUNA-1</strain>
    </source>
</reference>
<protein>
    <recommendedName>
        <fullName evidence="3">General transcription factor IIF subunit 2</fullName>
    </recommendedName>
    <alternativeName>
        <fullName evidence="8">Transcription initiation factor IIF subunit beta</fullName>
    </alternativeName>
</protein>
<dbReference type="GO" id="GO:0006368">
    <property type="term" value="P:transcription elongation by RNA polymerase II"/>
    <property type="evidence" value="ECO:0007669"/>
    <property type="project" value="UniProtKB-ARBA"/>
</dbReference>
<dbReference type="FunFam" id="1.10.10.10:FF:000035">
    <property type="entry name" value="General transcription factor IIF subunit 2"/>
    <property type="match status" value="1"/>
</dbReference>
<evidence type="ECO:0000256" key="5">
    <source>
        <dbReference type="ARBA" id="ARBA00023125"/>
    </source>
</evidence>
<dbReference type="SUPFAM" id="SSF46785">
    <property type="entry name" value="Winged helix' DNA-binding domain"/>
    <property type="match status" value="1"/>
</dbReference>
<dbReference type="PANTHER" id="PTHR10445:SF0">
    <property type="entry name" value="GENERAL TRANSCRIPTION FACTOR IIF SUBUNIT 2"/>
    <property type="match status" value="1"/>
</dbReference>
<evidence type="ECO:0000256" key="3">
    <source>
        <dbReference type="ARBA" id="ARBA00020815"/>
    </source>
</evidence>
<organism evidence="12 13">
    <name type="scientific">Ramazzottius varieornatus</name>
    <name type="common">Water bear</name>
    <name type="synonym">Tardigrade</name>
    <dbReference type="NCBI Taxonomy" id="947166"/>
    <lineage>
        <taxon>Eukaryota</taxon>
        <taxon>Metazoa</taxon>
        <taxon>Ecdysozoa</taxon>
        <taxon>Tardigrada</taxon>
        <taxon>Eutardigrada</taxon>
        <taxon>Parachela</taxon>
        <taxon>Hypsibioidea</taxon>
        <taxon>Ramazzottiidae</taxon>
        <taxon>Ramazzottius</taxon>
    </lineage>
</organism>
<evidence type="ECO:0000313" key="12">
    <source>
        <dbReference type="EMBL" id="GAV06080.1"/>
    </source>
</evidence>
<accession>A0A1D1VXB3</accession>
<dbReference type="GO" id="GO:0006367">
    <property type="term" value="P:transcription initiation at RNA polymerase II promoter"/>
    <property type="evidence" value="ECO:0007669"/>
    <property type="project" value="InterPro"/>
</dbReference>
<evidence type="ECO:0000259" key="11">
    <source>
        <dbReference type="Pfam" id="PF17683"/>
    </source>
</evidence>
<evidence type="ECO:0000256" key="6">
    <source>
        <dbReference type="ARBA" id="ARBA00023163"/>
    </source>
</evidence>
<evidence type="ECO:0000313" key="13">
    <source>
        <dbReference type="Proteomes" id="UP000186922"/>
    </source>
</evidence>
<feature type="region of interest" description="Disordered" evidence="9">
    <location>
        <begin position="1"/>
        <end position="22"/>
    </location>
</feature>
<sequence>MAQQPTLSATPSTQEAPGQKLDCSNSTRPVWLIKVPKYLGVAFEKAAREDIGQLSIAKDAADPSKLSIVLKIKEGALEKDVPLEYEVPLVQFTSQKMAVLVKNNTDASGSAPGSLVMDGFVNRRADIRPLGAGGDKYMKMKQEQIKKAQTPVRTALLYDKVVNNFKPTMNNQLKRKGRGEEKEAKPEKRLREDREVVVERIMTAFEKHQYYTMPDLAEITKQPVGFLKEVLKEYCEYVSKGEHKSTYQLKPEYRTH</sequence>
<feature type="compositionally biased region" description="Basic and acidic residues" evidence="9">
    <location>
        <begin position="178"/>
        <end position="190"/>
    </location>
</feature>
<keyword evidence="6" id="KW-0804">Transcription</keyword>
<feature type="region of interest" description="Disordered" evidence="9">
    <location>
        <begin position="170"/>
        <end position="190"/>
    </location>
</feature>
<keyword evidence="7" id="KW-0539">Nucleus</keyword>
<keyword evidence="5" id="KW-0238">DNA-binding</keyword>
<dbReference type="AlphaFoldDB" id="A0A1D1VXB3"/>
<dbReference type="Proteomes" id="UP000186922">
    <property type="component" value="Unassembled WGS sequence"/>
</dbReference>
<evidence type="ECO:0000256" key="7">
    <source>
        <dbReference type="ARBA" id="ARBA00023242"/>
    </source>
</evidence>
<evidence type="ECO:0000259" key="10">
    <source>
        <dbReference type="Pfam" id="PF02270"/>
    </source>
</evidence>
<dbReference type="InterPro" id="IPR011039">
    <property type="entry name" value="TFIIF_interaction"/>
</dbReference>
<dbReference type="Gene3D" id="1.10.10.10">
    <property type="entry name" value="Winged helix-like DNA-binding domain superfamily/Winged helix DNA-binding domain"/>
    <property type="match status" value="1"/>
</dbReference>
<dbReference type="STRING" id="947166.A0A1D1VXB3"/>
<dbReference type="PANTHER" id="PTHR10445">
    <property type="entry name" value="GENERAL TRANSCRIPTION FACTOR IIF SUBUNIT 2"/>
    <property type="match status" value="1"/>
</dbReference>
<keyword evidence="4" id="KW-0805">Transcription regulation</keyword>
<dbReference type="InterPro" id="IPR040504">
    <property type="entry name" value="TFIIF_beta_N"/>
</dbReference>
<dbReference type="EMBL" id="BDGG01000013">
    <property type="protein sequence ID" value="GAV06080.1"/>
    <property type="molecule type" value="Genomic_DNA"/>
</dbReference>
<evidence type="ECO:0000256" key="2">
    <source>
        <dbReference type="ARBA" id="ARBA00009543"/>
    </source>
</evidence>
<comment type="subcellular location">
    <subcellularLocation>
        <location evidence="1">Nucleus</location>
    </subcellularLocation>
</comment>
<comment type="similarity">
    <text evidence="2">Belongs to the TFIIF beta subunit family.</text>
</comment>
<evidence type="ECO:0000256" key="8">
    <source>
        <dbReference type="ARBA" id="ARBA00033388"/>
    </source>
</evidence>
<dbReference type="InterPro" id="IPR036388">
    <property type="entry name" value="WH-like_DNA-bd_sf"/>
</dbReference>
<dbReference type="InterPro" id="IPR040450">
    <property type="entry name" value="TFIIF_beta_HTH"/>
</dbReference>
<comment type="caution">
    <text evidence="12">The sequence shown here is derived from an EMBL/GenBank/DDBJ whole genome shotgun (WGS) entry which is preliminary data.</text>
</comment>
<dbReference type="SUPFAM" id="SSF50916">
    <property type="entry name" value="Rap30/74 interaction domains"/>
    <property type="match status" value="1"/>
</dbReference>
<feature type="domain" description="TFIIF beta subunit N-terminal" evidence="11">
    <location>
        <begin position="28"/>
        <end position="155"/>
    </location>
</feature>
<dbReference type="GO" id="GO:0005674">
    <property type="term" value="C:transcription factor TFIIF complex"/>
    <property type="evidence" value="ECO:0007669"/>
    <property type="project" value="InterPro"/>
</dbReference>
<keyword evidence="13" id="KW-1185">Reference proteome</keyword>